<organism evidence="1 2">
    <name type="scientific">Rhizobium lusitanum</name>
    <dbReference type="NCBI Taxonomy" id="293958"/>
    <lineage>
        <taxon>Bacteria</taxon>
        <taxon>Pseudomonadati</taxon>
        <taxon>Pseudomonadota</taxon>
        <taxon>Alphaproteobacteria</taxon>
        <taxon>Hyphomicrobiales</taxon>
        <taxon>Rhizobiaceae</taxon>
        <taxon>Rhizobium/Agrobacterium group</taxon>
        <taxon>Rhizobium</taxon>
    </lineage>
</organism>
<evidence type="ECO:0000313" key="1">
    <source>
        <dbReference type="EMBL" id="SCB53119.1"/>
    </source>
</evidence>
<sequence length="158" mass="17857">MAELDTKTIKRLRKLLPMLTSDQPGEVLATVAAILRALSGKGASIHDLVAALGRPRKPRVIERIVYRDRIVVEERIVYRDREEAPKELVGAAMSADEVLKTTRMLLADAFLNDREHGFVCNMLARAECGGDRFAITPRQFIWLQELTVRHREMEAAYG</sequence>
<evidence type="ECO:0000313" key="2">
    <source>
        <dbReference type="Proteomes" id="UP000199205"/>
    </source>
</evidence>
<reference evidence="2" key="1">
    <citation type="submission" date="2016-08" db="EMBL/GenBank/DDBJ databases">
        <authorList>
            <person name="Varghese N."/>
            <person name="Submissions Spin"/>
        </authorList>
    </citation>
    <scope>NUCLEOTIDE SEQUENCE [LARGE SCALE GENOMIC DNA]</scope>
    <source>
        <strain evidence="2">P1-7</strain>
    </source>
</reference>
<dbReference type="EMBL" id="FMAF01000062">
    <property type="protein sequence ID" value="SCB53119.1"/>
    <property type="molecule type" value="Genomic_DNA"/>
</dbReference>
<proteinExistence type="predicted"/>
<gene>
    <name evidence="1" type="ORF">GA0061101_16217</name>
</gene>
<name>A0A1C3XLM2_9HYPH</name>
<protein>
    <submittedName>
        <fullName evidence="1">Uncharacterized protein</fullName>
    </submittedName>
</protein>
<dbReference type="RefSeq" id="WP_092577770.1">
    <property type="nucleotide sequence ID" value="NZ_FMAF01000062.1"/>
</dbReference>
<accession>A0A1C3XLM2</accession>
<dbReference type="OrthoDB" id="7998115at2"/>
<dbReference type="Proteomes" id="UP000199205">
    <property type="component" value="Unassembled WGS sequence"/>
</dbReference>
<dbReference type="AlphaFoldDB" id="A0A1C3XLM2"/>